<dbReference type="AlphaFoldDB" id="A0A2P2QZ23"/>
<evidence type="ECO:0000256" key="1">
    <source>
        <dbReference type="SAM" id="SignalP"/>
    </source>
</evidence>
<accession>A0A2P2QZ23</accession>
<keyword evidence="1" id="KW-0732">Signal</keyword>
<sequence>MRTPSLLRWIIFCQIKLLAMAPRKLSTSRGISWEDFFS</sequence>
<organism evidence="2">
    <name type="scientific">Rhizophora mucronata</name>
    <name type="common">Asiatic mangrove</name>
    <dbReference type="NCBI Taxonomy" id="61149"/>
    <lineage>
        <taxon>Eukaryota</taxon>
        <taxon>Viridiplantae</taxon>
        <taxon>Streptophyta</taxon>
        <taxon>Embryophyta</taxon>
        <taxon>Tracheophyta</taxon>
        <taxon>Spermatophyta</taxon>
        <taxon>Magnoliopsida</taxon>
        <taxon>eudicotyledons</taxon>
        <taxon>Gunneridae</taxon>
        <taxon>Pentapetalae</taxon>
        <taxon>rosids</taxon>
        <taxon>fabids</taxon>
        <taxon>Malpighiales</taxon>
        <taxon>Rhizophoraceae</taxon>
        <taxon>Rhizophora</taxon>
    </lineage>
</organism>
<dbReference type="EMBL" id="GGEC01091739">
    <property type="protein sequence ID" value="MBX72223.1"/>
    <property type="molecule type" value="Transcribed_RNA"/>
</dbReference>
<name>A0A2P2QZ23_RHIMU</name>
<feature type="signal peptide" evidence="1">
    <location>
        <begin position="1"/>
        <end position="21"/>
    </location>
</feature>
<evidence type="ECO:0000313" key="2">
    <source>
        <dbReference type="EMBL" id="MBX72223.1"/>
    </source>
</evidence>
<reference evidence="2" key="1">
    <citation type="submission" date="2018-02" db="EMBL/GenBank/DDBJ databases">
        <title>Rhizophora mucronata_Transcriptome.</title>
        <authorList>
            <person name="Meera S.P."/>
            <person name="Sreeshan A."/>
            <person name="Augustine A."/>
        </authorList>
    </citation>
    <scope>NUCLEOTIDE SEQUENCE</scope>
    <source>
        <tissue evidence="2">Leaf</tissue>
    </source>
</reference>
<proteinExistence type="predicted"/>
<feature type="chain" id="PRO_5015165025" evidence="1">
    <location>
        <begin position="22"/>
        <end position="38"/>
    </location>
</feature>
<protein>
    <submittedName>
        <fullName evidence="2">Uncharacterized protein</fullName>
    </submittedName>
</protein>